<keyword evidence="2" id="KW-0479">Metal-binding</keyword>
<dbReference type="STRING" id="3088.A0A383V1X6"/>
<protein>
    <recommendedName>
        <fullName evidence="5">Arsenosugar biosynthesis radical SAM protein ArsS-like C-terminal domain-containing protein</fullName>
    </recommendedName>
</protein>
<dbReference type="GO" id="GO:0046872">
    <property type="term" value="F:metal ion binding"/>
    <property type="evidence" value="ECO:0007669"/>
    <property type="project" value="UniProtKB-KW"/>
</dbReference>
<keyword evidence="1" id="KW-0949">S-adenosyl-L-methionine</keyword>
<evidence type="ECO:0000313" key="6">
    <source>
        <dbReference type="EMBL" id="SZX59567.1"/>
    </source>
</evidence>
<evidence type="ECO:0000256" key="2">
    <source>
        <dbReference type="ARBA" id="ARBA00022723"/>
    </source>
</evidence>
<dbReference type="CDD" id="cd01335">
    <property type="entry name" value="Radical_SAM"/>
    <property type="match status" value="1"/>
</dbReference>
<dbReference type="InterPro" id="IPR026351">
    <property type="entry name" value="rSAM_ArsS-like"/>
</dbReference>
<evidence type="ECO:0000256" key="3">
    <source>
        <dbReference type="ARBA" id="ARBA00023004"/>
    </source>
</evidence>
<dbReference type="EMBL" id="FNXT01000005">
    <property type="protein sequence ID" value="SZX59567.1"/>
    <property type="molecule type" value="Genomic_DNA"/>
</dbReference>
<dbReference type="InterPro" id="IPR007197">
    <property type="entry name" value="rSAM"/>
</dbReference>
<dbReference type="SUPFAM" id="SSF102114">
    <property type="entry name" value="Radical SAM enzymes"/>
    <property type="match status" value="1"/>
</dbReference>
<proteinExistence type="predicted"/>
<dbReference type="Proteomes" id="UP000256970">
    <property type="component" value="Unassembled WGS sequence"/>
</dbReference>
<sequence length="542" mass="59639">MQALSGTQGLVRPPVSARRSASGRLIFRCPAAAPQQEQRSSLIPETLADLAADAEHQATLAAVAAKGQQQLTREEAKARKRSLQALQLPSFQEKLQDCGFEPLRRQQCTTLQLNIGLYCNQACAHCHVESSPARSEMMQHDTAQRCLQLLADSEEVGCLDITGGAPELNEQFRYLVREARALGSSLDIIDRCNLTVLCEPGQEDLPQFLAQHRVRVVASLPCYGQDNVDKQRGRGVFERSIEDNVDKQRGRGVFERSIEVRRTIVGKQQKRGVFGCNIEDNVDKQRGRGVFERSIEDNVDKQRGRGVFERSIEVRRTIVGKQQNRGVFGCSIEGLRMLIAVGYGQPGSGLVLDLGLRMLNAVGYGQPGSGLVLDLVYNPGGAFLAPAQAKLQPAYKQELAETYGIHFNSLLCLNNMPIKRFADFLIRSSTLSEYMGLLVENFNAATVPGLMCHQTLSVAWDGRLYDCDFNQQLDMPILGAGAPAQQQQQQQQQQGHWMQREKGLTVWDIDSLDEVTGRLVRIGCHCYGCTAGSGSSCGGATA</sequence>
<dbReference type="AlphaFoldDB" id="A0A383V1X6"/>
<dbReference type="GO" id="GO:0051536">
    <property type="term" value="F:iron-sulfur cluster binding"/>
    <property type="evidence" value="ECO:0007669"/>
    <property type="project" value="UniProtKB-KW"/>
</dbReference>
<dbReference type="InterPro" id="IPR013785">
    <property type="entry name" value="Aldolase_TIM"/>
</dbReference>
<reference evidence="6 7" key="1">
    <citation type="submission" date="2016-10" db="EMBL/GenBank/DDBJ databases">
        <authorList>
            <person name="Cai Z."/>
        </authorList>
    </citation>
    <scope>NUCLEOTIDE SEQUENCE [LARGE SCALE GENOMIC DNA]</scope>
</reference>
<name>A0A383V1X6_TETOB</name>
<dbReference type="GO" id="GO:0003824">
    <property type="term" value="F:catalytic activity"/>
    <property type="evidence" value="ECO:0007669"/>
    <property type="project" value="InterPro"/>
</dbReference>
<dbReference type="InterPro" id="IPR024521">
    <property type="entry name" value="ArsS-like_C"/>
</dbReference>
<accession>A0A383V1X6</accession>
<organism evidence="6 7">
    <name type="scientific">Tetradesmus obliquus</name>
    <name type="common">Green alga</name>
    <name type="synonym">Acutodesmus obliquus</name>
    <dbReference type="NCBI Taxonomy" id="3088"/>
    <lineage>
        <taxon>Eukaryota</taxon>
        <taxon>Viridiplantae</taxon>
        <taxon>Chlorophyta</taxon>
        <taxon>core chlorophytes</taxon>
        <taxon>Chlorophyceae</taxon>
        <taxon>CS clade</taxon>
        <taxon>Sphaeropleales</taxon>
        <taxon>Scenedesmaceae</taxon>
        <taxon>Tetradesmus</taxon>
    </lineage>
</organism>
<keyword evidence="7" id="KW-1185">Reference proteome</keyword>
<feature type="domain" description="Arsenosugar biosynthesis radical SAM protein ArsS-like C-terminal" evidence="5">
    <location>
        <begin position="384"/>
        <end position="540"/>
    </location>
</feature>
<dbReference type="InterPro" id="IPR058240">
    <property type="entry name" value="rSAM_sf"/>
</dbReference>
<dbReference type="PANTHER" id="PTHR43728">
    <property type="entry name" value="SLR0304 PROTEIN"/>
    <property type="match status" value="1"/>
</dbReference>
<dbReference type="PANTHER" id="PTHR43728:SF1">
    <property type="entry name" value="FE-S OXIDOREDUCTASE"/>
    <property type="match status" value="1"/>
</dbReference>
<gene>
    <name evidence="6" type="ORF">BQ4739_LOCUS177</name>
</gene>
<evidence type="ECO:0000259" key="5">
    <source>
        <dbReference type="Pfam" id="PF12345"/>
    </source>
</evidence>
<dbReference type="SFLD" id="SFLDS00029">
    <property type="entry name" value="Radical_SAM"/>
    <property type="match status" value="1"/>
</dbReference>
<evidence type="ECO:0000313" key="7">
    <source>
        <dbReference type="Proteomes" id="UP000256970"/>
    </source>
</evidence>
<dbReference type="Pfam" id="PF12345">
    <property type="entry name" value="DUF3641"/>
    <property type="match status" value="1"/>
</dbReference>
<keyword evidence="3" id="KW-0408">Iron</keyword>
<keyword evidence="4" id="KW-0411">Iron-sulfur</keyword>
<evidence type="ECO:0000256" key="4">
    <source>
        <dbReference type="ARBA" id="ARBA00023014"/>
    </source>
</evidence>
<dbReference type="Gene3D" id="3.20.20.70">
    <property type="entry name" value="Aldolase class I"/>
    <property type="match status" value="1"/>
</dbReference>
<evidence type="ECO:0000256" key="1">
    <source>
        <dbReference type="ARBA" id="ARBA00022691"/>
    </source>
</evidence>